<dbReference type="InterPro" id="IPR032675">
    <property type="entry name" value="LRR_dom_sf"/>
</dbReference>
<dbReference type="SUPFAM" id="SSF52047">
    <property type="entry name" value="RNI-like"/>
    <property type="match status" value="1"/>
</dbReference>
<dbReference type="SUPFAM" id="SSF52058">
    <property type="entry name" value="L domain-like"/>
    <property type="match status" value="1"/>
</dbReference>
<evidence type="ECO:0000313" key="2">
    <source>
        <dbReference type="EMBL" id="EFC39743.1"/>
    </source>
</evidence>
<dbReference type="KEGG" id="ngr:NAEGRDRAFT_81219"/>
<dbReference type="VEuPathDB" id="AmoebaDB:NAEGRDRAFT_81219"/>
<sequence length="612" mass="69862">MKRKQGFVADGANSEKRRKQTSSKKELNTDGDQVLMKTLLKANLNEDVLGVIFDFLDYSFLSRKCRFVCLQWNEAFCNMPVLSSHISAPLTDFFARKANEGELYMIRDLSLEGISKDFDFSLLYNLEKLSLRSQGHTMVPDSIQCLPKLKSLQLFKFIITATHIESWTKLPKLEELSVKHNPEFFEFSAYHDFSNVKKLELCIKNEDYLDYSVIINGKISKNLTHFTLLLSHGSISIVEPLPKLTFLKLSYCDIKKVDAICIPLLSEITFDAAFTDDDSAICILKAPLLKKAALKSDYLDEKCAMMSSTHIEDLELDDLDNDPVFSIFNPKFSALKRLSVPNSFIGNRNDFSMFKNLTELNVNETKIGNKVLLAISKMTQLTSLNIGKNDITKNVFKHLKKLDNLTALDLEDCGVKDITPLAKLTKITKLNLKNNYLKGEWLQKLVSYLPNLRKLNSEGNELTSLAPLSLLTNIQKLKLKSLKFSDIKEMQLQHLLKLEYLDKLSITSMDIGEEGAKILGRGRFKHLKLNICELHDRALPFILTNTSLRTLDLQKNNLTEKGVNIISKSYLPFMQKVNVSENKYYASIEEDDSKFQIVNKNARPLPFRVIFF</sequence>
<dbReference type="Proteomes" id="UP000006671">
    <property type="component" value="Unassembled WGS sequence"/>
</dbReference>
<dbReference type="RefSeq" id="XP_002672487.1">
    <property type="nucleotide sequence ID" value="XM_002672441.1"/>
</dbReference>
<organism evidence="3">
    <name type="scientific">Naegleria gruberi</name>
    <name type="common">Amoeba</name>
    <dbReference type="NCBI Taxonomy" id="5762"/>
    <lineage>
        <taxon>Eukaryota</taxon>
        <taxon>Discoba</taxon>
        <taxon>Heterolobosea</taxon>
        <taxon>Tetramitia</taxon>
        <taxon>Eutetramitia</taxon>
        <taxon>Vahlkampfiidae</taxon>
        <taxon>Naegleria</taxon>
    </lineage>
</organism>
<evidence type="ECO:0000313" key="3">
    <source>
        <dbReference type="Proteomes" id="UP000006671"/>
    </source>
</evidence>
<dbReference type="AlphaFoldDB" id="D2VTZ3"/>
<feature type="region of interest" description="Disordered" evidence="1">
    <location>
        <begin position="1"/>
        <end position="27"/>
    </location>
</feature>
<dbReference type="PROSITE" id="PS51450">
    <property type="entry name" value="LRR"/>
    <property type="match status" value="2"/>
</dbReference>
<keyword evidence="3" id="KW-1185">Reference proteome</keyword>
<dbReference type="InParanoid" id="D2VTZ3"/>
<dbReference type="GeneID" id="8860840"/>
<proteinExistence type="predicted"/>
<name>D2VTZ3_NAEGR</name>
<gene>
    <name evidence="2" type="ORF">NAEGRDRAFT_81219</name>
</gene>
<dbReference type="EMBL" id="GG738897">
    <property type="protein sequence ID" value="EFC39743.1"/>
    <property type="molecule type" value="Genomic_DNA"/>
</dbReference>
<dbReference type="PANTHER" id="PTHR48065">
    <property type="entry name" value="OS10G0469600 PROTEIN"/>
    <property type="match status" value="1"/>
</dbReference>
<accession>D2VTZ3</accession>
<dbReference type="InterPro" id="IPR001611">
    <property type="entry name" value="Leu-rich_rpt"/>
</dbReference>
<protein>
    <submittedName>
        <fullName evidence="2">Leucine-rich repeat domain protein</fullName>
    </submittedName>
</protein>
<dbReference type="Pfam" id="PF13516">
    <property type="entry name" value="LRR_6"/>
    <property type="match status" value="1"/>
</dbReference>
<reference evidence="2 3" key="1">
    <citation type="journal article" date="2010" name="Cell">
        <title>The genome of Naegleria gruberi illuminates early eukaryotic versatility.</title>
        <authorList>
            <person name="Fritz-Laylin L.K."/>
            <person name="Prochnik S.E."/>
            <person name="Ginger M.L."/>
            <person name="Dacks J.B."/>
            <person name="Carpenter M.L."/>
            <person name="Field M.C."/>
            <person name="Kuo A."/>
            <person name="Paredez A."/>
            <person name="Chapman J."/>
            <person name="Pham J."/>
            <person name="Shu S."/>
            <person name="Neupane R."/>
            <person name="Cipriano M."/>
            <person name="Mancuso J."/>
            <person name="Tu H."/>
            <person name="Salamov A."/>
            <person name="Lindquist E."/>
            <person name="Shapiro H."/>
            <person name="Lucas S."/>
            <person name="Grigoriev I.V."/>
            <person name="Cande W.Z."/>
            <person name="Fulton C."/>
            <person name="Rokhsar D.S."/>
            <person name="Dawson S.C."/>
        </authorList>
    </citation>
    <scope>NUCLEOTIDE SEQUENCE [LARGE SCALE GENOMIC DNA]</scope>
    <source>
        <strain evidence="2 3">NEG-M</strain>
    </source>
</reference>
<dbReference type="Gene3D" id="3.80.10.10">
    <property type="entry name" value="Ribonuclease Inhibitor"/>
    <property type="match status" value="3"/>
</dbReference>
<evidence type="ECO:0000256" key="1">
    <source>
        <dbReference type="SAM" id="MobiDB-lite"/>
    </source>
</evidence>
<dbReference type="PANTHER" id="PTHR48065:SF5">
    <property type="entry name" value="RECEPTOR-LIKE PROTEIN CF-9 HOMOLOG"/>
    <property type="match status" value="1"/>
</dbReference>